<dbReference type="PANTHER" id="PTHR44665:SF1">
    <property type="entry name" value="DNAJ HOMOLOG SUBFAMILY C MEMBER 14"/>
    <property type="match status" value="1"/>
</dbReference>
<dbReference type="InterPro" id="IPR001623">
    <property type="entry name" value="DnaJ_domain"/>
</dbReference>
<feature type="compositionally biased region" description="Low complexity" evidence="1">
    <location>
        <begin position="702"/>
        <end position="712"/>
    </location>
</feature>
<sequence length="749" mass="80423">MDKLSDASENAQERKGYSGGGSLGNGLSCGNLHPTGLNATPHLSQDGLWAPPTMAAKGRDPLGFRWKNEGTEGGWTEGEVPSELTLDQLLDMELQKMPTESHITSTCPHFPSSPSSSSPGPNGILLTGGSKRGAEGETADGVKAASQNWSFPFCQREEAGYGAGGKDSDSERREENASRTGHDGGEGTDREEQEQEGESKSRAGDGDAGVQGAPRRSGGGKRSRGRGSGSAGCPPCVREPPQPPAAPSSCKVATPAGSRHKHVRRRNHHHHQAKPAGRAASRVARGCLLLLSESLCPWCLSCLRVVVELIVMVTHRCGEAVEKGGGALYDSGSRLLQKAADLPARRAEALALLAWARGGVQALAAGITQMAASCLGLALTLAGVLGKLSGERGRCWWAALQGSAVSRFVAGVWEKLRRTLFWRNHPQEQSPAPKSPGGAGRFCPEQELDRLLALTKVPEEELDPFDALGVEPTATEPELKRAYRQLAVLVHPDKNKHPRAGEAFKVLRAAWDTVSNPETRRAYELKRMAETELSKSMNEFLTKLQDDLKEAMNTMMCTRCEGKHRRFEMERGPSEARFCAECKRHHAAEEGDFWAESSMLGLRITYFAFIDGKVYDITEWAGCQRIGISPDTHRVPYHISFGSKNNGSATRPRTPPEPPPAPASPADLQDFFSRIFQGGAANGMAGATGSFFPSPPPPPHQSPGQGSAAGGSFTAAPGPRRPYGDPAGARTEGPKPARRKKKVRRSFPR</sequence>
<accession>A0A8T3DKP6</accession>
<feature type="compositionally biased region" description="Basic and acidic residues" evidence="1">
    <location>
        <begin position="57"/>
        <end position="70"/>
    </location>
</feature>
<feature type="region of interest" description="Disordered" evidence="1">
    <location>
        <begin position="1"/>
        <end position="22"/>
    </location>
</feature>
<dbReference type="SMART" id="SM00271">
    <property type="entry name" value="DnaJ"/>
    <property type="match status" value="1"/>
</dbReference>
<feature type="domain" description="J" evidence="2">
    <location>
        <begin position="463"/>
        <end position="527"/>
    </location>
</feature>
<dbReference type="CDD" id="cd06257">
    <property type="entry name" value="DnaJ"/>
    <property type="match status" value="1"/>
</dbReference>
<dbReference type="AlphaFoldDB" id="A0A8T3DKP6"/>
<feature type="region of interest" description="Disordered" evidence="1">
    <location>
        <begin position="683"/>
        <end position="749"/>
    </location>
</feature>
<name>A0A8T3DKP6_9TELE</name>
<evidence type="ECO:0000256" key="1">
    <source>
        <dbReference type="SAM" id="MobiDB-lite"/>
    </source>
</evidence>
<evidence type="ECO:0000313" key="4">
    <source>
        <dbReference type="Proteomes" id="UP000829720"/>
    </source>
</evidence>
<dbReference type="Proteomes" id="UP000829720">
    <property type="component" value="Unassembled WGS sequence"/>
</dbReference>
<dbReference type="SUPFAM" id="SSF46565">
    <property type="entry name" value="Chaperone J-domain"/>
    <property type="match status" value="1"/>
</dbReference>
<dbReference type="PANTHER" id="PTHR44665">
    <property type="entry name" value="DNAJ HOMOLOG SUBFAMILY C MEMBER 14"/>
    <property type="match status" value="1"/>
</dbReference>
<dbReference type="Pfam" id="PF14901">
    <property type="entry name" value="Jiv90"/>
    <property type="match status" value="1"/>
</dbReference>
<feature type="compositionally biased region" description="Basic and acidic residues" evidence="1">
    <location>
        <begin position="1"/>
        <end position="16"/>
    </location>
</feature>
<feature type="region of interest" description="Disordered" evidence="1">
    <location>
        <begin position="158"/>
        <end position="278"/>
    </location>
</feature>
<dbReference type="EMBL" id="JAERUA010000007">
    <property type="protein sequence ID" value="KAI1897082.1"/>
    <property type="molecule type" value="Genomic_DNA"/>
</dbReference>
<dbReference type="PRINTS" id="PR00625">
    <property type="entry name" value="JDOMAIN"/>
</dbReference>
<dbReference type="PROSITE" id="PS50076">
    <property type="entry name" value="DNAJ_2"/>
    <property type="match status" value="1"/>
</dbReference>
<evidence type="ECO:0000259" key="2">
    <source>
        <dbReference type="PROSITE" id="PS50076"/>
    </source>
</evidence>
<feature type="region of interest" description="Disordered" evidence="1">
    <location>
        <begin position="99"/>
        <end position="144"/>
    </location>
</feature>
<feature type="compositionally biased region" description="Low complexity" evidence="1">
    <location>
        <begin position="683"/>
        <end position="692"/>
    </location>
</feature>
<comment type="caution">
    <text evidence="3">The sequence shown here is derived from an EMBL/GenBank/DDBJ whole genome shotgun (WGS) entry which is preliminary data.</text>
</comment>
<dbReference type="OrthoDB" id="1507364at2759"/>
<feature type="compositionally biased region" description="Basic and acidic residues" evidence="1">
    <location>
        <begin position="166"/>
        <end position="190"/>
    </location>
</feature>
<proteinExistence type="predicted"/>
<evidence type="ECO:0000313" key="3">
    <source>
        <dbReference type="EMBL" id="KAI1897082.1"/>
    </source>
</evidence>
<dbReference type="Gene3D" id="1.10.287.110">
    <property type="entry name" value="DnaJ domain"/>
    <property type="match status" value="1"/>
</dbReference>
<keyword evidence="4" id="KW-1185">Reference proteome</keyword>
<organism evidence="3 4">
    <name type="scientific">Albula goreensis</name>
    <dbReference type="NCBI Taxonomy" id="1534307"/>
    <lineage>
        <taxon>Eukaryota</taxon>
        <taxon>Metazoa</taxon>
        <taxon>Chordata</taxon>
        <taxon>Craniata</taxon>
        <taxon>Vertebrata</taxon>
        <taxon>Euteleostomi</taxon>
        <taxon>Actinopterygii</taxon>
        <taxon>Neopterygii</taxon>
        <taxon>Teleostei</taxon>
        <taxon>Albuliformes</taxon>
        <taxon>Albulidae</taxon>
        <taxon>Albula</taxon>
    </lineage>
</organism>
<feature type="compositionally biased region" description="Basic residues" evidence="1">
    <location>
        <begin position="736"/>
        <end position="749"/>
    </location>
</feature>
<protein>
    <recommendedName>
        <fullName evidence="2">J domain-containing protein</fullName>
    </recommendedName>
</protein>
<feature type="region of interest" description="Disordered" evidence="1">
    <location>
        <begin position="638"/>
        <end position="667"/>
    </location>
</feature>
<dbReference type="Pfam" id="PF00226">
    <property type="entry name" value="DnaJ"/>
    <property type="match status" value="1"/>
</dbReference>
<feature type="region of interest" description="Disordered" evidence="1">
    <location>
        <begin position="43"/>
        <end position="81"/>
    </location>
</feature>
<dbReference type="InterPro" id="IPR036869">
    <property type="entry name" value="J_dom_sf"/>
</dbReference>
<dbReference type="InterPro" id="IPR052317">
    <property type="entry name" value="Viral_replicn-host_int_reg"/>
</dbReference>
<feature type="compositionally biased region" description="Pro residues" evidence="1">
    <location>
        <begin position="653"/>
        <end position="663"/>
    </location>
</feature>
<feature type="compositionally biased region" description="Basic residues" evidence="1">
    <location>
        <begin position="258"/>
        <end position="273"/>
    </location>
</feature>
<gene>
    <name evidence="3" type="ORF">AGOR_G00079450</name>
</gene>
<reference evidence="3" key="1">
    <citation type="submission" date="2021-01" db="EMBL/GenBank/DDBJ databases">
        <authorList>
            <person name="Zahm M."/>
            <person name="Roques C."/>
            <person name="Cabau C."/>
            <person name="Klopp C."/>
            <person name="Donnadieu C."/>
            <person name="Jouanno E."/>
            <person name="Lampietro C."/>
            <person name="Louis A."/>
            <person name="Herpin A."/>
            <person name="Echchiki A."/>
            <person name="Berthelot C."/>
            <person name="Parey E."/>
            <person name="Roest-Crollius H."/>
            <person name="Braasch I."/>
            <person name="Postlethwait J."/>
            <person name="Bobe J."/>
            <person name="Montfort J."/>
            <person name="Bouchez O."/>
            <person name="Begum T."/>
            <person name="Mejri S."/>
            <person name="Adams A."/>
            <person name="Chen W.-J."/>
            <person name="Guiguen Y."/>
        </authorList>
    </citation>
    <scope>NUCLEOTIDE SEQUENCE</scope>
    <source>
        <tissue evidence="3">Blood</tissue>
    </source>
</reference>
<feature type="compositionally biased region" description="Pro residues" evidence="1">
    <location>
        <begin position="237"/>
        <end position="246"/>
    </location>
</feature>
<dbReference type="InterPro" id="IPR032843">
    <property type="entry name" value="Jiv"/>
</dbReference>
<dbReference type="GO" id="GO:0050780">
    <property type="term" value="F:dopamine receptor binding"/>
    <property type="evidence" value="ECO:0007669"/>
    <property type="project" value="TreeGrafter"/>
</dbReference>